<dbReference type="Gene3D" id="3.40.50.10240">
    <property type="entry name" value="Thiamin pyrophosphokinase, catalytic domain"/>
    <property type="match status" value="1"/>
</dbReference>
<keyword evidence="10" id="KW-1185">Reference proteome</keyword>
<accession>I2H2U7</accession>
<comment type="similarity">
    <text evidence="2 7">Belongs to the thiamine pyrophosphokinase family.</text>
</comment>
<dbReference type="OrthoDB" id="25149at2759"/>
<dbReference type="InterPro" id="IPR036759">
    <property type="entry name" value="TPK_catalytic_sf"/>
</dbReference>
<dbReference type="eggNOG" id="KOG3153">
    <property type="taxonomic scope" value="Eukaryota"/>
</dbReference>
<evidence type="ECO:0000313" key="10">
    <source>
        <dbReference type="Proteomes" id="UP000002866"/>
    </source>
</evidence>
<evidence type="ECO:0000259" key="8">
    <source>
        <dbReference type="SMART" id="SM00983"/>
    </source>
</evidence>
<dbReference type="GO" id="GO:0009229">
    <property type="term" value="P:thiamine diphosphate biosynthetic process"/>
    <property type="evidence" value="ECO:0007669"/>
    <property type="project" value="UniProtKB-UniRule"/>
</dbReference>
<dbReference type="PIRSF" id="PIRSF031057">
    <property type="entry name" value="Thiamin_pyrophosphokinase"/>
    <property type="match status" value="1"/>
</dbReference>
<evidence type="ECO:0000256" key="4">
    <source>
        <dbReference type="ARBA" id="ARBA00022741"/>
    </source>
</evidence>
<evidence type="ECO:0000256" key="7">
    <source>
        <dbReference type="PIRNR" id="PIRNR031057"/>
    </source>
</evidence>
<dbReference type="RefSeq" id="XP_004180218.1">
    <property type="nucleotide sequence ID" value="XM_004180170.1"/>
</dbReference>
<evidence type="ECO:0000256" key="3">
    <source>
        <dbReference type="ARBA" id="ARBA00022679"/>
    </source>
</evidence>
<dbReference type="GO" id="GO:0004788">
    <property type="term" value="F:thiamine diphosphokinase activity"/>
    <property type="evidence" value="ECO:0007669"/>
    <property type="project" value="UniProtKB-UniRule"/>
</dbReference>
<dbReference type="Proteomes" id="UP000002866">
    <property type="component" value="Chromosome 4"/>
</dbReference>
<dbReference type="PANTHER" id="PTHR13622">
    <property type="entry name" value="THIAMIN PYROPHOSPHOKINASE"/>
    <property type="match status" value="1"/>
</dbReference>
<dbReference type="FunCoup" id="I2H2U7">
    <property type="interactions" value="304"/>
</dbReference>
<evidence type="ECO:0000256" key="2">
    <source>
        <dbReference type="ARBA" id="ARBA00006785"/>
    </source>
</evidence>
<organism evidence="9 10">
    <name type="scientific">Henningerozyma blattae (strain ATCC 34711 / CBS 6284 / DSM 70876 / NBRC 10599 / NRRL Y-10934 / UCD 77-7)</name>
    <name type="common">Yeast</name>
    <name type="synonym">Tetrapisispora blattae</name>
    <dbReference type="NCBI Taxonomy" id="1071380"/>
    <lineage>
        <taxon>Eukaryota</taxon>
        <taxon>Fungi</taxon>
        <taxon>Dikarya</taxon>
        <taxon>Ascomycota</taxon>
        <taxon>Saccharomycotina</taxon>
        <taxon>Saccharomycetes</taxon>
        <taxon>Saccharomycetales</taxon>
        <taxon>Saccharomycetaceae</taxon>
        <taxon>Henningerozyma</taxon>
    </lineage>
</organism>
<sequence>MAEKCIENEDRIPVEIEPGRYQHEMKLEGFLNLKPTSKSALLILNQEIDVPEIFLNLWSYYDIKVCADGGANRLYDFFRTLEFTTTLELDELRKKHLPNYIIGDLDSLRDDVRQFYLSNGVVIIKQNTQYSTDFTKSTNLITLHFNDPNFRKMLTINTITDNFGIDFEDGIHLLYHKLKETADYNNPSHPIPNIKILALGGIDGRFDQTIHSMTQFYTLRISDPFIDLYYLTHTDLIFLIPSSGCLITYEKTFRDKFIGCCGLLPIGAPTELVETIGLKWDIQNWPTSVTTGRVSSNNRFCGIDKCFINSKDPIVFNVEIFVDRLTELF</sequence>
<dbReference type="GO" id="GO:0016301">
    <property type="term" value="F:kinase activity"/>
    <property type="evidence" value="ECO:0007669"/>
    <property type="project" value="UniProtKB-UniRule"/>
</dbReference>
<keyword evidence="6 7" id="KW-0067">ATP-binding</keyword>
<evidence type="ECO:0000313" key="9">
    <source>
        <dbReference type="EMBL" id="CCH60699.1"/>
    </source>
</evidence>
<dbReference type="OMA" id="TDMCKAL"/>
<dbReference type="InterPro" id="IPR016966">
    <property type="entry name" value="Thiamin_pyrophosphokinase_euk"/>
</dbReference>
<dbReference type="InterPro" id="IPR006282">
    <property type="entry name" value="Thi_PPkinase"/>
</dbReference>
<dbReference type="Pfam" id="PF04265">
    <property type="entry name" value="TPK_B1_binding"/>
    <property type="match status" value="1"/>
</dbReference>
<keyword evidence="5 7" id="KW-0418">Kinase</keyword>
<dbReference type="PANTHER" id="PTHR13622:SF8">
    <property type="entry name" value="THIAMIN PYROPHOSPHOKINASE 1"/>
    <property type="match status" value="1"/>
</dbReference>
<dbReference type="UniPathway" id="UPA00060">
    <property type="reaction ID" value="UER00597"/>
</dbReference>
<dbReference type="InterPro" id="IPR007371">
    <property type="entry name" value="TPK_catalytic"/>
</dbReference>
<dbReference type="Gene3D" id="2.60.120.320">
    <property type="entry name" value="Thiamin pyrophosphokinase, thiamin-binding domain"/>
    <property type="match status" value="1"/>
</dbReference>
<dbReference type="InParanoid" id="I2H2U7"/>
<dbReference type="EC" id="2.7.6.2" evidence="7"/>
<dbReference type="HOGENOM" id="CLU_044237_0_0_1"/>
<dbReference type="EMBL" id="HE806319">
    <property type="protein sequence ID" value="CCH60699.1"/>
    <property type="molecule type" value="Genomic_DNA"/>
</dbReference>
<keyword evidence="4 7" id="KW-0547">Nucleotide-binding</keyword>
<dbReference type="SUPFAM" id="SSF63999">
    <property type="entry name" value="Thiamin pyrophosphokinase, catalytic domain"/>
    <property type="match status" value="1"/>
</dbReference>
<reference evidence="9 10" key="1">
    <citation type="journal article" date="2011" name="Proc. Natl. Acad. Sci. U.S.A.">
        <title>Evolutionary erosion of yeast sex chromosomes by mating-type switching accidents.</title>
        <authorList>
            <person name="Gordon J.L."/>
            <person name="Armisen D."/>
            <person name="Proux-Wera E."/>
            <person name="Oheigeartaigh S.S."/>
            <person name="Byrne K.P."/>
            <person name="Wolfe K.H."/>
        </authorList>
    </citation>
    <scope>NUCLEOTIDE SEQUENCE [LARGE SCALE GENOMIC DNA]</scope>
    <source>
        <strain evidence="10">ATCC 34711 / CBS 6284 / DSM 70876 / NBRC 10599 / NRRL Y-10934 / UCD 77-7</strain>
    </source>
</reference>
<name>I2H2U7_HENB6</name>
<gene>
    <name evidence="9" type="primary">TBLA0D01920</name>
    <name evidence="9" type="ORF">TBLA_0D01920</name>
</gene>
<comment type="catalytic activity">
    <reaction evidence="7">
        <text>thiamine + ATP = thiamine diphosphate + AMP + H(+)</text>
        <dbReference type="Rhea" id="RHEA:11576"/>
        <dbReference type="ChEBI" id="CHEBI:15378"/>
        <dbReference type="ChEBI" id="CHEBI:18385"/>
        <dbReference type="ChEBI" id="CHEBI:30616"/>
        <dbReference type="ChEBI" id="CHEBI:58937"/>
        <dbReference type="ChEBI" id="CHEBI:456215"/>
    </reaction>
</comment>
<comment type="pathway">
    <text evidence="1 7">Cofactor biosynthesis; thiamine diphosphate biosynthesis; thiamine diphosphate from thiamine: step 1/1.</text>
</comment>
<evidence type="ECO:0000256" key="5">
    <source>
        <dbReference type="ARBA" id="ARBA00022777"/>
    </source>
</evidence>
<dbReference type="GO" id="GO:0005524">
    <property type="term" value="F:ATP binding"/>
    <property type="evidence" value="ECO:0007669"/>
    <property type="project" value="UniProtKB-UniRule"/>
</dbReference>
<evidence type="ECO:0000256" key="1">
    <source>
        <dbReference type="ARBA" id="ARBA00005078"/>
    </source>
</evidence>
<dbReference type="STRING" id="1071380.I2H2U7"/>
<dbReference type="InterPro" id="IPR036371">
    <property type="entry name" value="TPK_B1-bd_sf"/>
</dbReference>
<keyword evidence="3 7" id="KW-0808">Transferase</keyword>
<protein>
    <recommendedName>
        <fullName evidence="7">Thiamine pyrophosphokinase</fullName>
        <ecNumber evidence="7">2.7.6.2</ecNumber>
    </recommendedName>
</protein>
<dbReference type="GeneID" id="14495735"/>
<dbReference type="GO" id="GO:0006772">
    <property type="term" value="P:thiamine metabolic process"/>
    <property type="evidence" value="ECO:0007669"/>
    <property type="project" value="InterPro"/>
</dbReference>
<dbReference type="SUPFAM" id="SSF63862">
    <property type="entry name" value="Thiamin pyrophosphokinase, substrate-binding domain"/>
    <property type="match status" value="1"/>
</dbReference>
<evidence type="ECO:0000256" key="6">
    <source>
        <dbReference type="ARBA" id="ARBA00022840"/>
    </source>
</evidence>
<proteinExistence type="inferred from homology"/>
<dbReference type="AlphaFoldDB" id="I2H2U7"/>
<dbReference type="GO" id="GO:0030975">
    <property type="term" value="F:thiamine binding"/>
    <property type="evidence" value="ECO:0007669"/>
    <property type="project" value="UniProtKB-UniRule"/>
</dbReference>
<dbReference type="Pfam" id="PF04263">
    <property type="entry name" value="TPK_catalytic"/>
    <property type="match status" value="1"/>
</dbReference>
<dbReference type="KEGG" id="tbl:TBLA_0D01920"/>
<dbReference type="InterPro" id="IPR007373">
    <property type="entry name" value="Thiamin_PyroPKinase_B1-bd"/>
</dbReference>
<feature type="domain" description="Thiamin pyrophosphokinase thiamin-binding" evidence="8">
    <location>
        <begin position="244"/>
        <end position="314"/>
    </location>
</feature>
<dbReference type="CDD" id="cd07995">
    <property type="entry name" value="TPK"/>
    <property type="match status" value="1"/>
</dbReference>
<dbReference type="SMART" id="SM00983">
    <property type="entry name" value="TPK_B1_binding"/>
    <property type="match status" value="1"/>
</dbReference>